<dbReference type="EMBL" id="JBHSBB010000010">
    <property type="protein sequence ID" value="MFC4032486.1"/>
    <property type="molecule type" value="Genomic_DNA"/>
</dbReference>
<dbReference type="RefSeq" id="WP_386429488.1">
    <property type="nucleotide sequence ID" value="NZ_JBHSBB010000010.1"/>
</dbReference>
<evidence type="ECO:0000259" key="1">
    <source>
        <dbReference type="Pfam" id="PF20028"/>
    </source>
</evidence>
<sequence>MAGGAQREPGDAAEILLPLASAATVRIHSAESGNPLLGSGFFVAPNWVLTCAHVALAGQEATVGAAARKVSIGYGDRMLTGVVEWADPDASPGPGRWPAPDLALVRLLDQVDHPCVWLSERTAKGYTTNQVAYFGWVPMDGEVYPYNGRCTISGQLGAGSGGALRLSNEDEMPSGLSGGPVVDLARGEVIGVLKSRRSGKDGGLAVGIQQLRHLPAAAGPADDDLYHRVMAAHDLYHADRHGFVARTEPTWTDAQSDIGAMAGRALTPGQRTRLLGLLAQLPPPAGTRSLERIVTEVRGAPAQGLPQAPRAWRDGLGLLYDLRRGGAELEAVLRYAVHAATAERPHPAEDLTEPALWQWAEKIAAEAETPTRPFRSALLTERRARLRLRESPSAASVAPARRRTGPEVLLEIFHRGWEPGRYDWQVCVVPETGEVVPLGEGRDTDFADLPASLAEPLTEAFRRCDERDYAAALQLALPDNLVDLAVDVWRLGSAARPVGAVRPVVVRRSHPPDDADPAVAEERVARWNTLHKQWLAAEVLDCDEVALGSVPDEDELRSRPRQLLPVLCRSGPDAPEALRTLVRSGYPIALWRREPVGEETVCADFHRGTSRTVRVARTAAGLPAALSGLRAGVADGVPETYWSTGLTLLYDDPTRPLPGAGELLENP</sequence>
<gene>
    <name evidence="2" type="ORF">ACFO3J_13460</name>
</gene>
<protein>
    <submittedName>
        <fullName evidence="2">Trypsin-like peptidase domain-containing protein</fullName>
    </submittedName>
</protein>
<accession>A0ABV8HNQ6</accession>
<name>A0ABV8HNQ6_9ACTN</name>
<proteinExistence type="predicted"/>
<dbReference type="Proteomes" id="UP001595765">
    <property type="component" value="Unassembled WGS sequence"/>
</dbReference>
<dbReference type="InterPro" id="IPR009003">
    <property type="entry name" value="Peptidase_S1_PA"/>
</dbReference>
<dbReference type="Pfam" id="PF13365">
    <property type="entry name" value="Trypsin_2"/>
    <property type="match status" value="1"/>
</dbReference>
<feature type="domain" description="vWA-MoxR associated protein C-terminal" evidence="1">
    <location>
        <begin position="420"/>
        <end position="653"/>
    </location>
</feature>
<comment type="caution">
    <text evidence="2">The sequence shown here is derived from an EMBL/GenBank/DDBJ whole genome shotgun (WGS) entry which is preliminary data.</text>
</comment>
<evidence type="ECO:0000313" key="3">
    <source>
        <dbReference type="Proteomes" id="UP001595765"/>
    </source>
</evidence>
<dbReference type="InterPro" id="IPR045450">
    <property type="entry name" value="VMAP_C"/>
</dbReference>
<dbReference type="Gene3D" id="2.40.10.120">
    <property type="match status" value="1"/>
</dbReference>
<keyword evidence="3" id="KW-1185">Reference proteome</keyword>
<evidence type="ECO:0000313" key="2">
    <source>
        <dbReference type="EMBL" id="MFC4032486.1"/>
    </source>
</evidence>
<organism evidence="2 3">
    <name type="scientific">Streptomyces polygonati</name>
    <dbReference type="NCBI Taxonomy" id="1617087"/>
    <lineage>
        <taxon>Bacteria</taxon>
        <taxon>Bacillati</taxon>
        <taxon>Actinomycetota</taxon>
        <taxon>Actinomycetes</taxon>
        <taxon>Kitasatosporales</taxon>
        <taxon>Streptomycetaceae</taxon>
        <taxon>Streptomyces</taxon>
    </lineage>
</organism>
<dbReference type="Pfam" id="PF20028">
    <property type="entry name" value="VMAP-C"/>
    <property type="match status" value="1"/>
</dbReference>
<reference evidence="3" key="1">
    <citation type="journal article" date="2019" name="Int. J. Syst. Evol. Microbiol.">
        <title>The Global Catalogue of Microorganisms (GCM) 10K type strain sequencing project: providing services to taxonomists for standard genome sequencing and annotation.</title>
        <authorList>
            <consortium name="The Broad Institute Genomics Platform"/>
            <consortium name="The Broad Institute Genome Sequencing Center for Infectious Disease"/>
            <person name="Wu L."/>
            <person name="Ma J."/>
        </authorList>
    </citation>
    <scope>NUCLEOTIDE SEQUENCE [LARGE SCALE GENOMIC DNA]</scope>
    <source>
        <strain evidence="3">CGMCC 4.7237</strain>
    </source>
</reference>
<dbReference type="SUPFAM" id="SSF50494">
    <property type="entry name" value="Trypsin-like serine proteases"/>
    <property type="match status" value="1"/>
</dbReference>